<reference evidence="3 4" key="1">
    <citation type="submission" date="2022-06" db="EMBL/GenBank/DDBJ databases">
        <authorList>
            <person name="So Y."/>
        </authorList>
    </citation>
    <scope>NUCLEOTIDE SEQUENCE [LARGE SCALE GENOMIC DNA]</scope>
    <source>
        <strain evidence="3 4">STR3</strain>
    </source>
</reference>
<keyword evidence="2" id="KW-0472">Membrane</keyword>
<evidence type="ECO:0000313" key="4">
    <source>
        <dbReference type="Proteomes" id="UP001204524"/>
    </source>
</evidence>
<evidence type="ECO:0000313" key="3">
    <source>
        <dbReference type="EMBL" id="MCP3420811.1"/>
    </source>
</evidence>
<dbReference type="Pfam" id="PF11755">
    <property type="entry name" value="DUF3311"/>
    <property type="match status" value="1"/>
</dbReference>
<dbReference type="RefSeq" id="WP_254180035.1">
    <property type="nucleotide sequence ID" value="NZ_JANARS010000001.1"/>
</dbReference>
<proteinExistence type="predicted"/>
<accession>A0ABT1KST8</accession>
<dbReference type="Proteomes" id="UP001204524">
    <property type="component" value="Unassembled WGS sequence"/>
</dbReference>
<feature type="transmembrane region" description="Helical" evidence="2">
    <location>
        <begin position="25"/>
        <end position="46"/>
    </location>
</feature>
<keyword evidence="2" id="KW-1133">Transmembrane helix</keyword>
<gene>
    <name evidence="3" type="ORF">NCI01_03280</name>
</gene>
<sequence length="95" mass="10619">MNSGNTPPQSRPEDPGVPPTDKGKMALAAVLLVIPIIALMWVPSYTSDAPELWGFPFFFWYQFLWVFICSALTWTAYKLTLSARGLSSHKVGDDR</sequence>
<comment type="caution">
    <text evidence="3">The sequence shown here is derived from an EMBL/GenBank/DDBJ whole genome shotgun (WGS) entry which is preliminary data.</text>
</comment>
<name>A0ABT1KST8_9ACTN</name>
<keyword evidence="2" id="KW-0812">Transmembrane</keyword>
<evidence type="ECO:0000256" key="1">
    <source>
        <dbReference type="SAM" id="MobiDB-lite"/>
    </source>
</evidence>
<organism evidence="3 4">
    <name type="scientific">Nocardioides pinisoli</name>
    <dbReference type="NCBI Taxonomy" id="2950279"/>
    <lineage>
        <taxon>Bacteria</taxon>
        <taxon>Bacillati</taxon>
        <taxon>Actinomycetota</taxon>
        <taxon>Actinomycetes</taxon>
        <taxon>Propionibacteriales</taxon>
        <taxon>Nocardioidaceae</taxon>
        <taxon>Nocardioides</taxon>
    </lineage>
</organism>
<feature type="transmembrane region" description="Helical" evidence="2">
    <location>
        <begin position="58"/>
        <end position="77"/>
    </location>
</feature>
<dbReference type="InterPro" id="IPR021741">
    <property type="entry name" value="DUF3311"/>
</dbReference>
<evidence type="ECO:0000256" key="2">
    <source>
        <dbReference type="SAM" id="Phobius"/>
    </source>
</evidence>
<protein>
    <submittedName>
        <fullName evidence="3">DUF3311 domain-containing protein</fullName>
    </submittedName>
</protein>
<keyword evidence="4" id="KW-1185">Reference proteome</keyword>
<feature type="region of interest" description="Disordered" evidence="1">
    <location>
        <begin position="1"/>
        <end position="21"/>
    </location>
</feature>
<dbReference type="EMBL" id="JANARS010000001">
    <property type="protein sequence ID" value="MCP3420811.1"/>
    <property type="molecule type" value="Genomic_DNA"/>
</dbReference>